<dbReference type="Pfam" id="PF03029">
    <property type="entry name" value="ATP_bind_1"/>
    <property type="match status" value="1"/>
</dbReference>
<dbReference type="CDD" id="cd17871">
    <property type="entry name" value="GPN2"/>
    <property type="match status" value="1"/>
</dbReference>
<keyword evidence="4 5" id="KW-0342">GTP-binding</keyword>
<keyword evidence="3 5" id="KW-0378">Hydrolase</keyword>
<dbReference type="AlphaFoldDB" id="A0A2P6TKQ6"/>
<dbReference type="InterPro" id="IPR004130">
    <property type="entry name" value="Gpn"/>
</dbReference>
<evidence type="ECO:0000256" key="6">
    <source>
        <dbReference type="SAM" id="MobiDB-lite"/>
    </source>
</evidence>
<evidence type="ECO:0000256" key="4">
    <source>
        <dbReference type="ARBA" id="ARBA00023134"/>
    </source>
</evidence>
<dbReference type="InterPro" id="IPR030231">
    <property type="entry name" value="Gpn2"/>
</dbReference>
<evidence type="ECO:0000313" key="7">
    <source>
        <dbReference type="EMBL" id="PRW44870.1"/>
    </source>
</evidence>
<reference evidence="7 8" key="1">
    <citation type="journal article" date="2018" name="Plant J.">
        <title>Genome sequences of Chlorella sorokiniana UTEX 1602 and Micractinium conductrix SAG 241.80: implications to maltose excretion by a green alga.</title>
        <authorList>
            <person name="Arriola M.B."/>
            <person name="Velmurugan N."/>
            <person name="Zhang Y."/>
            <person name="Plunkett M.H."/>
            <person name="Hondzo H."/>
            <person name="Barney B.M."/>
        </authorList>
    </citation>
    <scope>NUCLEOTIDE SEQUENCE [LARGE SCALE GENOMIC DNA]</scope>
    <source>
        <strain evidence="8">UTEX 1602</strain>
    </source>
</reference>
<dbReference type="GO" id="GO:0005737">
    <property type="term" value="C:cytoplasm"/>
    <property type="evidence" value="ECO:0007669"/>
    <property type="project" value="TreeGrafter"/>
</dbReference>
<dbReference type="OrthoDB" id="5839at2759"/>
<proteinExistence type="inferred from homology"/>
<comment type="caution">
    <text evidence="7">The sequence shown here is derived from an EMBL/GenBank/DDBJ whole genome shotgun (WGS) entry which is preliminary data.</text>
</comment>
<evidence type="ECO:0000313" key="8">
    <source>
        <dbReference type="Proteomes" id="UP000239899"/>
    </source>
</evidence>
<dbReference type="PANTHER" id="PTHR21231">
    <property type="entry name" value="XPA-BINDING PROTEIN 1-RELATED"/>
    <property type="match status" value="1"/>
</dbReference>
<accession>A0A2P6TKQ6</accession>
<evidence type="ECO:0000256" key="5">
    <source>
        <dbReference type="RuleBase" id="RU365059"/>
    </source>
</evidence>
<evidence type="ECO:0000256" key="3">
    <source>
        <dbReference type="ARBA" id="ARBA00022801"/>
    </source>
</evidence>
<gene>
    <name evidence="7" type="ORF">C2E21_6242</name>
</gene>
<keyword evidence="2 5" id="KW-0547">Nucleotide-binding</keyword>
<comment type="subunit">
    <text evidence="5">Binds to RNA polymerase II (RNAPII).</text>
</comment>
<feature type="region of interest" description="Disordered" evidence="6">
    <location>
        <begin position="325"/>
        <end position="392"/>
    </location>
</feature>
<dbReference type="FunFam" id="3.40.50.300:FF:000338">
    <property type="entry name" value="GPN-loop GTPase 2"/>
    <property type="match status" value="1"/>
</dbReference>
<name>A0A2P6TKQ6_CHLSO</name>
<comment type="function">
    <text evidence="5">Small GTPase required for proper localization of RNA polymerase II and III (RNAPII and RNAPIII). May act at an RNAP assembly step prior to nuclear import.</text>
</comment>
<evidence type="ECO:0000256" key="2">
    <source>
        <dbReference type="ARBA" id="ARBA00022741"/>
    </source>
</evidence>
<comment type="similarity">
    <text evidence="1 5">Belongs to the GPN-loop GTPase family.</text>
</comment>
<dbReference type="Gene3D" id="3.40.50.300">
    <property type="entry name" value="P-loop containing nucleotide triphosphate hydrolases"/>
    <property type="match status" value="1"/>
</dbReference>
<evidence type="ECO:0000256" key="1">
    <source>
        <dbReference type="ARBA" id="ARBA00005290"/>
    </source>
</evidence>
<feature type="compositionally biased region" description="Low complexity" evidence="6">
    <location>
        <begin position="330"/>
        <end position="392"/>
    </location>
</feature>
<dbReference type="EMBL" id="LHPG02000012">
    <property type="protein sequence ID" value="PRW44870.1"/>
    <property type="molecule type" value="Genomic_DNA"/>
</dbReference>
<dbReference type="GO" id="GO:0003924">
    <property type="term" value="F:GTPase activity"/>
    <property type="evidence" value="ECO:0007669"/>
    <property type="project" value="TreeGrafter"/>
</dbReference>
<keyword evidence="8" id="KW-1185">Reference proteome</keyword>
<dbReference type="STRING" id="3076.A0A2P6TKQ6"/>
<organism evidence="7 8">
    <name type="scientific">Chlorella sorokiniana</name>
    <name type="common">Freshwater green alga</name>
    <dbReference type="NCBI Taxonomy" id="3076"/>
    <lineage>
        <taxon>Eukaryota</taxon>
        <taxon>Viridiplantae</taxon>
        <taxon>Chlorophyta</taxon>
        <taxon>core chlorophytes</taxon>
        <taxon>Trebouxiophyceae</taxon>
        <taxon>Chlorellales</taxon>
        <taxon>Chlorellaceae</taxon>
        <taxon>Chlorella clade</taxon>
        <taxon>Chlorella</taxon>
    </lineage>
</organism>
<dbReference type="Proteomes" id="UP000239899">
    <property type="component" value="Unassembled WGS sequence"/>
</dbReference>
<sequence length="392" mass="42891">MAHPEQGTGKVAAQDKLDAFTWGQVVVGPPGSGKSTYCTGMQQFLSLAGRKVAVVNLDPANDATAYAPAVDIGDLVSLEAVQAELGLGPNGGLVYCLDYLEQNMDWLRQQLEPLEAEGCYLLFDLPGQVELFTLHGSLRRIVDALTRKWGYRLACVQLVDAHLCSDPAKYLSALLLSLSTMLHLELPQVNVLSKMDLVEQYGELAFGLDFYLQAQGLGHLAEAMEGSFPPKFQRMTEELCEVIEDFGLLAFHPLAIEDRQSVAALAALIDKSNGYVFAGLARPGQLPPELQYTAGVAEDASDLWEQMEERYMKARDLPPIVEREQQAADAPLEPQPLSQEQQQQTAEQQQRLAAAAAQHAKPLGRLRQQAAAAQEVEQQQQQPPGERLQGDA</sequence>
<dbReference type="SUPFAM" id="SSF52540">
    <property type="entry name" value="P-loop containing nucleoside triphosphate hydrolases"/>
    <property type="match status" value="1"/>
</dbReference>
<dbReference type="InterPro" id="IPR027417">
    <property type="entry name" value="P-loop_NTPase"/>
</dbReference>
<dbReference type="GO" id="GO:0005525">
    <property type="term" value="F:GTP binding"/>
    <property type="evidence" value="ECO:0007669"/>
    <property type="project" value="UniProtKB-KW"/>
</dbReference>
<dbReference type="PANTHER" id="PTHR21231:SF3">
    <property type="entry name" value="GPN-LOOP GTPASE 2"/>
    <property type="match status" value="1"/>
</dbReference>
<protein>
    <recommendedName>
        <fullName evidence="5">GPN-loop GTPase 2</fullName>
    </recommendedName>
</protein>